<reference evidence="2 3" key="1">
    <citation type="submission" date="2024-06" db="EMBL/GenBank/DDBJ databases">
        <title>Draft genome sequence of Geodermatophilus badlandi, a novel member of the Geodermatophilaceae isolated from badland sedimentary rocks in the Red desert, Wyoming, USA.</title>
        <authorList>
            <person name="Ben Tekaya S."/>
            <person name="Nouioui I."/>
            <person name="Flores G.M."/>
            <person name="Shaal M.N."/>
            <person name="Bredoire F."/>
            <person name="Basile F."/>
            <person name="Van Diepen L."/>
            <person name="Ward N.L."/>
        </authorList>
    </citation>
    <scope>NUCLEOTIDE SEQUENCE [LARGE SCALE GENOMIC DNA]</scope>
    <source>
        <strain evidence="2 3">WL48A</strain>
    </source>
</reference>
<evidence type="ECO:0000313" key="3">
    <source>
        <dbReference type="Proteomes" id="UP001560045"/>
    </source>
</evidence>
<feature type="domain" description="HNH nuclease" evidence="1">
    <location>
        <begin position="157"/>
        <end position="209"/>
    </location>
</feature>
<accession>A0ABV3XN61</accession>
<keyword evidence="2" id="KW-0540">Nuclease</keyword>
<dbReference type="RefSeq" id="WP_369210709.1">
    <property type="nucleotide sequence ID" value="NZ_JBFNXQ010000230.1"/>
</dbReference>
<name>A0ABV3XN61_9ACTN</name>
<comment type="caution">
    <text evidence="2">The sequence shown here is derived from an EMBL/GenBank/DDBJ whole genome shotgun (WGS) entry which is preliminary data.</text>
</comment>
<gene>
    <name evidence="2" type="ORF">ABQ292_26625</name>
</gene>
<evidence type="ECO:0000259" key="1">
    <source>
        <dbReference type="SMART" id="SM00507"/>
    </source>
</evidence>
<proteinExistence type="predicted"/>
<feature type="non-terminal residue" evidence="2">
    <location>
        <position position="1"/>
    </location>
</feature>
<sequence>ACHDTLDRLARMLKADGDQRPIGQLRTQVLADLIQRPWDTRPAVTAHLQITATLAALAGRSTEAGEVHGLPITAAHLRELLAGFDALGLRTPEGGTTTVGLTDDAGALLATATLDRLRRLARRGCPDHPGADGGARDCRCAVLDRPEPVDRYQPSAAQQTFVHTRDRTCRFPTCGQRVGWADADHVLPHARGGATDCADLCCLCRSHHRL</sequence>
<dbReference type="CDD" id="cd00085">
    <property type="entry name" value="HNHc"/>
    <property type="match status" value="1"/>
</dbReference>
<protein>
    <submittedName>
        <fullName evidence="2">HNH endonuclease signature motif containing protein</fullName>
    </submittedName>
</protein>
<organism evidence="2 3">
    <name type="scientific">Geodermatophilus maliterrae</name>
    <dbReference type="NCBI Taxonomy" id="3162531"/>
    <lineage>
        <taxon>Bacteria</taxon>
        <taxon>Bacillati</taxon>
        <taxon>Actinomycetota</taxon>
        <taxon>Actinomycetes</taxon>
        <taxon>Geodermatophilales</taxon>
        <taxon>Geodermatophilaceae</taxon>
        <taxon>Geodermatophilus</taxon>
    </lineage>
</organism>
<keyword evidence="2" id="KW-0255">Endonuclease</keyword>
<dbReference type="SMART" id="SM00507">
    <property type="entry name" value="HNHc"/>
    <property type="match status" value="1"/>
</dbReference>
<dbReference type="GO" id="GO:0004519">
    <property type="term" value="F:endonuclease activity"/>
    <property type="evidence" value="ECO:0007669"/>
    <property type="project" value="UniProtKB-KW"/>
</dbReference>
<dbReference type="InterPro" id="IPR003615">
    <property type="entry name" value="HNH_nuc"/>
</dbReference>
<evidence type="ECO:0000313" key="2">
    <source>
        <dbReference type="EMBL" id="MEX5721922.1"/>
    </source>
</evidence>
<dbReference type="EMBL" id="JBFNXQ010000230">
    <property type="protein sequence ID" value="MEX5721922.1"/>
    <property type="molecule type" value="Genomic_DNA"/>
</dbReference>
<feature type="non-terminal residue" evidence="2">
    <location>
        <position position="210"/>
    </location>
</feature>
<keyword evidence="3" id="KW-1185">Reference proteome</keyword>
<keyword evidence="2" id="KW-0378">Hydrolase</keyword>
<dbReference type="Proteomes" id="UP001560045">
    <property type="component" value="Unassembled WGS sequence"/>
</dbReference>